<organism evidence="2 3">
    <name type="scientific">Symbiodinium natans</name>
    <dbReference type="NCBI Taxonomy" id="878477"/>
    <lineage>
        <taxon>Eukaryota</taxon>
        <taxon>Sar</taxon>
        <taxon>Alveolata</taxon>
        <taxon>Dinophyceae</taxon>
        <taxon>Suessiales</taxon>
        <taxon>Symbiodiniaceae</taxon>
        <taxon>Symbiodinium</taxon>
    </lineage>
</organism>
<dbReference type="OrthoDB" id="435336at2759"/>
<evidence type="ECO:0000256" key="1">
    <source>
        <dbReference type="SAM" id="Coils"/>
    </source>
</evidence>
<dbReference type="AlphaFoldDB" id="A0A812JQD7"/>
<evidence type="ECO:0000313" key="3">
    <source>
        <dbReference type="Proteomes" id="UP000604046"/>
    </source>
</evidence>
<name>A0A812JQD7_9DINO</name>
<protein>
    <submittedName>
        <fullName evidence="2">Uncharacterized protein</fullName>
    </submittedName>
</protein>
<proteinExistence type="predicted"/>
<keyword evidence="3" id="KW-1185">Reference proteome</keyword>
<accession>A0A812JQD7</accession>
<dbReference type="Proteomes" id="UP000604046">
    <property type="component" value="Unassembled WGS sequence"/>
</dbReference>
<dbReference type="EMBL" id="CAJNDS010000487">
    <property type="protein sequence ID" value="CAE7211293.1"/>
    <property type="molecule type" value="Genomic_DNA"/>
</dbReference>
<comment type="caution">
    <text evidence="2">The sequence shown here is derived from an EMBL/GenBank/DDBJ whole genome shotgun (WGS) entry which is preliminary data.</text>
</comment>
<evidence type="ECO:0000313" key="2">
    <source>
        <dbReference type="EMBL" id="CAE7211293.1"/>
    </source>
</evidence>
<gene>
    <name evidence="2" type="ORF">SNAT2548_LOCUS7093</name>
</gene>
<feature type="coiled-coil region" evidence="1">
    <location>
        <begin position="76"/>
        <end position="106"/>
    </location>
</feature>
<sequence>MATAPVLKTVLGPGGGLYTQAEEPTSLMVNTGVAMAGGAAAGGGLAFLLCASKCPGGATGALSGMIGAMNPFSMLMKKDEKDAEEEEEEEDSMKKMEKQVDTIEKEICNMNCKMAGLLGGAAGAAAGNVVAKQVNKNEAEGGGGLLGGGGGGGFKLQMLDEWNAPQFFVVTKQIDNLQRDLRSLAPRICEADAPQSQRAERRSQAKFDFF</sequence>
<keyword evidence="1" id="KW-0175">Coiled coil</keyword>
<reference evidence="2" key="1">
    <citation type="submission" date="2021-02" db="EMBL/GenBank/DDBJ databases">
        <authorList>
            <person name="Dougan E. K."/>
            <person name="Rhodes N."/>
            <person name="Thang M."/>
            <person name="Chan C."/>
        </authorList>
    </citation>
    <scope>NUCLEOTIDE SEQUENCE</scope>
</reference>